<keyword evidence="3" id="KW-0732">Signal</keyword>
<dbReference type="GO" id="GO:0005509">
    <property type="term" value="F:calcium ion binding"/>
    <property type="evidence" value="ECO:0007669"/>
    <property type="project" value="InterPro"/>
</dbReference>
<dbReference type="STRING" id="946362.F2TZ58"/>
<dbReference type="SUPFAM" id="SSF57184">
    <property type="entry name" value="Growth factor receptor domain"/>
    <property type="match status" value="1"/>
</dbReference>
<evidence type="ECO:0000256" key="2">
    <source>
        <dbReference type="ARBA" id="ARBA00023157"/>
    </source>
</evidence>
<dbReference type="OrthoDB" id="14563at2759"/>
<name>F2TZ58_SALR5</name>
<feature type="signal peptide" evidence="3">
    <location>
        <begin position="1"/>
        <end position="30"/>
    </location>
</feature>
<evidence type="ECO:0000313" key="5">
    <source>
        <dbReference type="EMBL" id="EGD78882.1"/>
    </source>
</evidence>
<dbReference type="SMART" id="SM00179">
    <property type="entry name" value="EGF_CA"/>
    <property type="match status" value="1"/>
</dbReference>
<dbReference type="CDD" id="cd00054">
    <property type="entry name" value="EGF_CA"/>
    <property type="match status" value="1"/>
</dbReference>
<dbReference type="KEGG" id="sre:PTSG_01857"/>
<dbReference type="InterPro" id="IPR049883">
    <property type="entry name" value="NOTCH1_EGF-like"/>
</dbReference>
<dbReference type="InterPro" id="IPR009030">
    <property type="entry name" value="Growth_fac_rcpt_cys_sf"/>
</dbReference>
<feature type="domain" description="EGF-like calcium-binding" evidence="4">
    <location>
        <begin position="57"/>
        <end position="105"/>
    </location>
</feature>
<evidence type="ECO:0000256" key="1">
    <source>
        <dbReference type="ARBA" id="ARBA00022536"/>
    </source>
</evidence>
<dbReference type="GeneID" id="16078431"/>
<dbReference type="RefSeq" id="XP_004997838.1">
    <property type="nucleotide sequence ID" value="XM_004997781.1"/>
</dbReference>
<dbReference type="Gene3D" id="2.10.25.10">
    <property type="entry name" value="Laminin"/>
    <property type="match status" value="1"/>
</dbReference>
<dbReference type="InterPro" id="IPR001881">
    <property type="entry name" value="EGF-like_Ca-bd_dom"/>
</dbReference>
<protein>
    <recommendedName>
        <fullName evidence="4">EGF-like calcium-binding domain-containing protein</fullName>
    </recommendedName>
</protein>
<dbReference type="PROSITE" id="PS01187">
    <property type="entry name" value="EGF_CA"/>
    <property type="match status" value="1"/>
</dbReference>
<dbReference type="EMBL" id="GL832957">
    <property type="protein sequence ID" value="EGD78882.1"/>
    <property type="molecule type" value="Genomic_DNA"/>
</dbReference>
<organism evidence="6">
    <name type="scientific">Salpingoeca rosetta (strain ATCC 50818 / BSB-021)</name>
    <dbReference type="NCBI Taxonomy" id="946362"/>
    <lineage>
        <taxon>Eukaryota</taxon>
        <taxon>Choanoflagellata</taxon>
        <taxon>Craspedida</taxon>
        <taxon>Salpingoecidae</taxon>
        <taxon>Salpingoeca</taxon>
    </lineage>
</organism>
<dbReference type="InterPro" id="IPR018097">
    <property type="entry name" value="EGF_Ca-bd_CS"/>
</dbReference>
<sequence>MLLHALGGPHTVAVLAVVAVVAAGTAPAHASGIDDGNGNDTNPCDPGFHLVNDACQDVNECVLSVTGEITPPVCDPRTVCTNTMGSFECGPCPVNFQGDGKTGCVREPSLDVVDGSLIFHLDDTHDLAVRAISANGEKTTSLRSAVSAALANTEELSSTKVSVQVSLETLSTHVSNTVEDFGVQQSTLSTELGTVSQAVALVTNDFEDAALKLSNVSDKADTGHALAYALQEEILGLTSRLNNTDSEVQEALTLISELDQRVGDADDSLEMSVISLMLELSHTKAQLSSVQACALAGKVYDGGQCVPVCPHLGSCSDTTCNAASKGTVRFVNDVAQVCDGNDFTQIGATTTGISPVDPAESCQELKDLGYVTGVYYIGSGTQGHTRLCDLSGETGVDLGGDGTSEEDASRDCSRLSKYFGLDTGVYWLDIDGIVQRWECDTKTGALTPDGSSVDLAADSCDSIYNLYPDRADGVRWITAGLQTPFKVDCDQGWVKLKVSGSEFADNAWMFSYSTTNEWSKCGCGGCCSGSLESILENPRGSWRDGVVKSDQNYRYACEFYFDITYTSAGATLSSAQVLALTSNAKDPADRNFDMYTGSCDDDGGSYSNDRAGHWVGIQEHVGSGPYAVSDCTSGNNGCCRQNVGNNFDTFPLPIRACASINTGGGVVLWFTTSDLRLRARV</sequence>
<reference evidence="5" key="1">
    <citation type="submission" date="2009-08" db="EMBL/GenBank/DDBJ databases">
        <title>Annotation of Salpingoeca rosetta.</title>
        <authorList>
            <consortium name="The Broad Institute Genome Sequencing Platform"/>
            <person name="Russ C."/>
            <person name="Cuomo C."/>
            <person name="Burger G."/>
            <person name="Gray M.W."/>
            <person name="Holland P.W.H."/>
            <person name="King N."/>
            <person name="Lang F.B.F."/>
            <person name="Roger A.J."/>
            <person name="Ruiz-Trillo I."/>
            <person name="Young S.K."/>
            <person name="Zeng Q."/>
            <person name="Gargeya S."/>
            <person name="Alvarado L."/>
            <person name="Berlin A."/>
            <person name="Chapman S.B."/>
            <person name="Chen Z."/>
            <person name="Freedman E."/>
            <person name="Gellesch M."/>
            <person name="Goldberg J."/>
            <person name="Griggs A."/>
            <person name="Gujja S."/>
            <person name="Heilman E."/>
            <person name="Heiman D."/>
            <person name="Howarth C."/>
            <person name="Mehta T."/>
            <person name="Neiman D."/>
            <person name="Pearson M."/>
            <person name="Roberts A."/>
            <person name="Saif S."/>
            <person name="Shea T."/>
            <person name="Shenoy N."/>
            <person name="Sisk P."/>
            <person name="Stolte C."/>
            <person name="Sykes S."/>
            <person name="White J."/>
            <person name="Yandava C."/>
            <person name="Haas B."/>
            <person name="Nusbaum C."/>
            <person name="Birren B."/>
        </authorList>
    </citation>
    <scope>NUCLEOTIDE SEQUENCE [LARGE SCALE GENOMIC DNA]</scope>
    <source>
        <strain evidence="5">ATCC 50818</strain>
    </source>
</reference>
<keyword evidence="6" id="KW-1185">Reference proteome</keyword>
<proteinExistence type="predicted"/>
<accession>F2TZ58</accession>
<evidence type="ECO:0000259" key="4">
    <source>
        <dbReference type="SMART" id="SM00179"/>
    </source>
</evidence>
<evidence type="ECO:0000313" key="6">
    <source>
        <dbReference type="Proteomes" id="UP000007799"/>
    </source>
</evidence>
<evidence type="ECO:0000256" key="3">
    <source>
        <dbReference type="SAM" id="SignalP"/>
    </source>
</evidence>
<dbReference type="Proteomes" id="UP000007799">
    <property type="component" value="Unassembled WGS sequence"/>
</dbReference>
<dbReference type="Pfam" id="PF07645">
    <property type="entry name" value="EGF_CA"/>
    <property type="match status" value="1"/>
</dbReference>
<dbReference type="AlphaFoldDB" id="F2TZ58"/>
<gene>
    <name evidence="5" type="ORF">PTSG_01857</name>
</gene>
<feature type="chain" id="PRO_5003290565" description="EGF-like calcium-binding domain-containing protein" evidence="3">
    <location>
        <begin position="31"/>
        <end position="681"/>
    </location>
</feature>
<keyword evidence="1" id="KW-0245">EGF-like domain</keyword>
<dbReference type="InParanoid" id="F2TZ58"/>
<keyword evidence="2" id="KW-1015">Disulfide bond</keyword>